<keyword evidence="3" id="KW-0804">Transcription</keyword>
<dbReference type="GO" id="GO:0005667">
    <property type="term" value="C:transcription regulator complex"/>
    <property type="evidence" value="ECO:0007669"/>
    <property type="project" value="TreeGrafter"/>
</dbReference>
<evidence type="ECO:0000256" key="4">
    <source>
        <dbReference type="ARBA" id="ARBA00023242"/>
    </source>
</evidence>
<proteinExistence type="predicted"/>
<keyword evidence="2" id="KW-0805">Transcription regulation</keyword>
<dbReference type="SMART" id="SM00426">
    <property type="entry name" value="TEA"/>
    <property type="match status" value="1"/>
</dbReference>
<dbReference type="AlphaFoldDB" id="A0AAV2TQQ9"/>
<sequence length="381" mass="43749">MEAVVGSGIKEEHEFLDNRDDSKDGVWSPDIEQSFREALLIYPPCGRRKIILSDEGKMFGRNELIARYIKLRTGKTRTRKQVSSHIQVLARRRTKDPQEYVDGSGDEDFEAEFASPEAREDIENPDPIQLGRELFRLSIPNYALTNSEYQSLLSKAFPVLKNSRLSLLHFSLGCSYSGMGVPRISLFTLPSSATANEQVRCEQQPHPFSLSPSTAKTLRQQFCDEWPTELQHEPESKYVMRLKLDPLNRGKIQDDFIYYGNCVLEVLDPAVNMMKITTTIYTFDQWITEERSPTQPLQMIGGRRFCLFLRTELGRYFQNLLRKILHLESTQSMATALNNVQMLCTIYDSERNIPILGLLVLLGTEEHKDNNEFGVCCFDQL</sequence>
<dbReference type="PANTHER" id="PTHR11834">
    <property type="entry name" value="TRANSCRIPTIONAL ENHANCER FACTOR TEF RELATED"/>
    <property type="match status" value="1"/>
</dbReference>
<name>A0AAV2TQQ9_CALDB</name>
<evidence type="ECO:0000256" key="5">
    <source>
        <dbReference type="PROSITE-ProRule" id="PRU00505"/>
    </source>
</evidence>
<dbReference type="PROSITE" id="PS51088">
    <property type="entry name" value="TEA_2"/>
    <property type="match status" value="1"/>
</dbReference>
<evidence type="ECO:0000256" key="3">
    <source>
        <dbReference type="ARBA" id="ARBA00023163"/>
    </source>
</evidence>
<dbReference type="Gene3D" id="2.70.50.80">
    <property type="match status" value="1"/>
</dbReference>
<dbReference type="Proteomes" id="UP001497525">
    <property type="component" value="Unassembled WGS sequence"/>
</dbReference>
<dbReference type="GO" id="GO:0048568">
    <property type="term" value="P:embryonic organ development"/>
    <property type="evidence" value="ECO:0007669"/>
    <property type="project" value="TreeGrafter"/>
</dbReference>
<feature type="DNA-binding region" description="TEA" evidence="5">
    <location>
        <begin position="20"/>
        <end position="96"/>
    </location>
</feature>
<dbReference type="PRINTS" id="PR00065">
    <property type="entry name" value="TEADOMAIN"/>
</dbReference>
<gene>
    <name evidence="7" type="ORF">CDAUBV1_LOCUS13589</name>
</gene>
<protein>
    <recommendedName>
        <fullName evidence="6">TEA domain-containing protein</fullName>
    </recommendedName>
</protein>
<dbReference type="PANTHER" id="PTHR11834:SF0">
    <property type="entry name" value="PROTEIN SCALLOPED"/>
    <property type="match status" value="1"/>
</dbReference>
<dbReference type="GO" id="GO:0035329">
    <property type="term" value="P:hippo signaling"/>
    <property type="evidence" value="ECO:0007669"/>
    <property type="project" value="TreeGrafter"/>
</dbReference>
<evidence type="ECO:0000256" key="1">
    <source>
        <dbReference type="ARBA" id="ARBA00004123"/>
    </source>
</evidence>
<accession>A0AAV2TQQ9</accession>
<evidence type="ECO:0000313" key="7">
    <source>
        <dbReference type="EMBL" id="CAL5138782.1"/>
    </source>
</evidence>
<dbReference type="InterPro" id="IPR050937">
    <property type="entry name" value="TEC1_TEAD_TF"/>
</dbReference>
<dbReference type="Pfam" id="PF01285">
    <property type="entry name" value="TEA"/>
    <property type="match status" value="1"/>
</dbReference>
<dbReference type="PROSITE" id="PS00554">
    <property type="entry name" value="TEA_1"/>
    <property type="match status" value="1"/>
</dbReference>
<dbReference type="InterPro" id="IPR038096">
    <property type="entry name" value="TEA/ATTS_sf"/>
</dbReference>
<reference evidence="7" key="1">
    <citation type="submission" date="2024-06" db="EMBL/GenBank/DDBJ databases">
        <authorList>
            <person name="Liu X."/>
            <person name="Lenzi L."/>
            <person name="Haldenby T S."/>
            <person name="Uol C."/>
        </authorList>
    </citation>
    <scope>NUCLEOTIDE SEQUENCE</scope>
</reference>
<dbReference type="GO" id="GO:0000978">
    <property type="term" value="F:RNA polymerase II cis-regulatory region sequence-specific DNA binding"/>
    <property type="evidence" value="ECO:0007669"/>
    <property type="project" value="TreeGrafter"/>
</dbReference>
<dbReference type="GO" id="GO:0005634">
    <property type="term" value="C:nucleus"/>
    <property type="evidence" value="ECO:0007669"/>
    <property type="project" value="UniProtKB-SubCell"/>
</dbReference>
<evidence type="ECO:0000313" key="8">
    <source>
        <dbReference type="Proteomes" id="UP001497525"/>
    </source>
</evidence>
<keyword evidence="4" id="KW-0539">Nucleus</keyword>
<dbReference type="EMBL" id="CAXLJL010000523">
    <property type="protein sequence ID" value="CAL5138782.1"/>
    <property type="molecule type" value="Genomic_DNA"/>
</dbReference>
<feature type="domain" description="TEA" evidence="6">
    <location>
        <begin position="20"/>
        <end position="96"/>
    </location>
</feature>
<dbReference type="GO" id="GO:0000981">
    <property type="term" value="F:DNA-binding transcription factor activity, RNA polymerase II-specific"/>
    <property type="evidence" value="ECO:0007669"/>
    <property type="project" value="TreeGrafter"/>
</dbReference>
<dbReference type="InterPro" id="IPR000818">
    <property type="entry name" value="TEA/ATTS_dom"/>
</dbReference>
<evidence type="ECO:0000259" key="6">
    <source>
        <dbReference type="PROSITE" id="PS51088"/>
    </source>
</evidence>
<dbReference type="Gene3D" id="6.10.20.40">
    <property type="entry name" value="TEA/ATTS domain"/>
    <property type="match status" value="1"/>
</dbReference>
<evidence type="ECO:0000256" key="2">
    <source>
        <dbReference type="ARBA" id="ARBA00023015"/>
    </source>
</evidence>
<comment type="subcellular location">
    <subcellularLocation>
        <location evidence="1">Nucleus</location>
    </subcellularLocation>
</comment>
<comment type="caution">
    <text evidence="7">The sequence shown here is derived from an EMBL/GenBank/DDBJ whole genome shotgun (WGS) entry which is preliminary data.</text>
</comment>
<organism evidence="7 8">
    <name type="scientific">Calicophoron daubneyi</name>
    <name type="common">Rumen fluke</name>
    <name type="synonym">Paramphistomum daubneyi</name>
    <dbReference type="NCBI Taxonomy" id="300641"/>
    <lineage>
        <taxon>Eukaryota</taxon>
        <taxon>Metazoa</taxon>
        <taxon>Spiralia</taxon>
        <taxon>Lophotrochozoa</taxon>
        <taxon>Platyhelminthes</taxon>
        <taxon>Trematoda</taxon>
        <taxon>Digenea</taxon>
        <taxon>Plagiorchiida</taxon>
        <taxon>Pronocephalata</taxon>
        <taxon>Paramphistomoidea</taxon>
        <taxon>Paramphistomidae</taxon>
        <taxon>Calicophoron</taxon>
    </lineage>
</organism>